<name>A0ABR2ZPD3_9AGAR</name>
<dbReference type="EMBL" id="JBBXMP010000110">
    <property type="protein sequence ID" value="KAL0062247.1"/>
    <property type="molecule type" value="Genomic_DNA"/>
</dbReference>
<proteinExistence type="predicted"/>
<sequence>MRVGYYQIIQTLAPELQLCWANWKADRVAKEGFSSWWQNHGKKILKEVNVRKAAAEVNVKGGKTLVSPTLVSGSAPVSPSATVIMPLVTPAATAVTCASHSSHYP</sequence>
<protein>
    <submittedName>
        <fullName evidence="1">Uncharacterized protein</fullName>
    </submittedName>
</protein>
<reference evidence="1 2" key="1">
    <citation type="submission" date="2024-05" db="EMBL/GenBank/DDBJ databases">
        <title>A draft genome resource for the thread blight pathogen Marasmius tenuissimus strain MS-2.</title>
        <authorList>
            <person name="Yulfo-Soto G.E."/>
            <person name="Baruah I.K."/>
            <person name="Amoako-Attah I."/>
            <person name="Bukari Y."/>
            <person name="Meinhardt L.W."/>
            <person name="Bailey B.A."/>
            <person name="Cohen S.P."/>
        </authorList>
    </citation>
    <scope>NUCLEOTIDE SEQUENCE [LARGE SCALE GENOMIC DNA]</scope>
    <source>
        <strain evidence="1 2">MS-2</strain>
    </source>
</reference>
<evidence type="ECO:0000313" key="1">
    <source>
        <dbReference type="EMBL" id="KAL0062247.1"/>
    </source>
</evidence>
<evidence type="ECO:0000313" key="2">
    <source>
        <dbReference type="Proteomes" id="UP001437256"/>
    </source>
</evidence>
<keyword evidence="2" id="KW-1185">Reference proteome</keyword>
<accession>A0ABR2ZPD3</accession>
<organism evidence="1 2">
    <name type="scientific">Marasmius tenuissimus</name>
    <dbReference type="NCBI Taxonomy" id="585030"/>
    <lineage>
        <taxon>Eukaryota</taxon>
        <taxon>Fungi</taxon>
        <taxon>Dikarya</taxon>
        <taxon>Basidiomycota</taxon>
        <taxon>Agaricomycotina</taxon>
        <taxon>Agaricomycetes</taxon>
        <taxon>Agaricomycetidae</taxon>
        <taxon>Agaricales</taxon>
        <taxon>Marasmiineae</taxon>
        <taxon>Marasmiaceae</taxon>
        <taxon>Marasmius</taxon>
    </lineage>
</organism>
<dbReference type="Proteomes" id="UP001437256">
    <property type="component" value="Unassembled WGS sequence"/>
</dbReference>
<comment type="caution">
    <text evidence="1">The sequence shown here is derived from an EMBL/GenBank/DDBJ whole genome shotgun (WGS) entry which is preliminary data.</text>
</comment>
<feature type="non-terminal residue" evidence="1">
    <location>
        <position position="105"/>
    </location>
</feature>
<gene>
    <name evidence="1" type="ORF">AAF712_010877</name>
</gene>